<accession>A0A3A1UX59</accession>
<dbReference type="InterPro" id="IPR008278">
    <property type="entry name" value="4-PPantetheinyl_Trfase_dom"/>
</dbReference>
<keyword evidence="2 8" id="KW-0808">Transferase</keyword>
<evidence type="ECO:0000313" key="11">
    <source>
        <dbReference type="Proteomes" id="UP000266482"/>
    </source>
</evidence>
<dbReference type="InterPro" id="IPR004568">
    <property type="entry name" value="Ppantetheine-prot_Trfase_dom"/>
</dbReference>
<sequence length="132" mass="14536">MIIGIGHDLTDVTRISGTLGSRHGGRFLQRILTEQEQETARSYSGARLHQFVAGRFAAKEAISKAFGCGIGGLLNFEDMDIRRDVSGKPYVVLSEKAWEKLRLNAEETAVHLTITHEKALASAFAVVERIKP</sequence>
<dbReference type="EC" id="2.7.8.7" evidence="8"/>
<dbReference type="InterPro" id="IPR037143">
    <property type="entry name" value="4-PPantetheinyl_Trfase_dom_sf"/>
</dbReference>
<evidence type="ECO:0000259" key="9">
    <source>
        <dbReference type="Pfam" id="PF01648"/>
    </source>
</evidence>
<protein>
    <recommendedName>
        <fullName evidence="8">Holo-[acyl-carrier-protein] synthase</fullName>
        <shortName evidence="8">Holo-ACP synthase</shortName>
        <ecNumber evidence="8">2.7.8.7</ecNumber>
    </recommendedName>
    <alternativeName>
        <fullName evidence="8">4'-phosphopantetheinyl transferase AcpS</fullName>
    </alternativeName>
</protein>
<keyword evidence="1 8" id="KW-0444">Lipid biosynthesis</keyword>
<dbReference type="NCBIfam" id="TIGR00556">
    <property type="entry name" value="pantethn_trn"/>
    <property type="match status" value="1"/>
</dbReference>
<evidence type="ECO:0000256" key="7">
    <source>
        <dbReference type="ARBA" id="ARBA00023160"/>
    </source>
</evidence>
<evidence type="ECO:0000256" key="4">
    <source>
        <dbReference type="ARBA" id="ARBA00022832"/>
    </source>
</evidence>
<proteinExistence type="inferred from homology"/>
<evidence type="ECO:0000256" key="2">
    <source>
        <dbReference type="ARBA" id="ARBA00022679"/>
    </source>
</evidence>
<dbReference type="EMBL" id="QXQA01000005">
    <property type="protein sequence ID" value="RIX53107.1"/>
    <property type="molecule type" value="Genomic_DNA"/>
</dbReference>
<comment type="subcellular location">
    <subcellularLocation>
        <location evidence="8">Cytoplasm</location>
    </subcellularLocation>
</comment>
<feature type="domain" description="4'-phosphopantetheinyl transferase" evidence="9">
    <location>
        <begin position="4"/>
        <end position="96"/>
    </location>
</feature>
<dbReference type="Gene3D" id="3.90.470.20">
    <property type="entry name" value="4'-phosphopantetheinyl transferase domain"/>
    <property type="match status" value="1"/>
</dbReference>
<evidence type="ECO:0000256" key="8">
    <source>
        <dbReference type="HAMAP-Rule" id="MF_00101"/>
    </source>
</evidence>
<comment type="catalytic activity">
    <reaction evidence="8">
        <text>apo-[ACP] + CoA = holo-[ACP] + adenosine 3',5'-bisphosphate + H(+)</text>
        <dbReference type="Rhea" id="RHEA:12068"/>
        <dbReference type="Rhea" id="RHEA-COMP:9685"/>
        <dbReference type="Rhea" id="RHEA-COMP:9690"/>
        <dbReference type="ChEBI" id="CHEBI:15378"/>
        <dbReference type="ChEBI" id="CHEBI:29999"/>
        <dbReference type="ChEBI" id="CHEBI:57287"/>
        <dbReference type="ChEBI" id="CHEBI:58343"/>
        <dbReference type="ChEBI" id="CHEBI:64479"/>
        <dbReference type="EC" id="2.7.8.7"/>
    </reaction>
</comment>
<evidence type="ECO:0000256" key="3">
    <source>
        <dbReference type="ARBA" id="ARBA00022723"/>
    </source>
</evidence>
<comment type="similarity">
    <text evidence="8">Belongs to the P-Pant transferase superfamily. AcpS family.</text>
</comment>
<comment type="caution">
    <text evidence="10">The sequence shown here is derived from an EMBL/GenBank/DDBJ whole genome shotgun (WGS) entry which is preliminary data.</text>
</comment>
<evidence type="ECO:0000256" key="5">
    <source>
        <dbReference type="ARBA" id="ARBA00022842"/>
    </source>
</evidence>
<feature type="binding site" evidence="8">
    <location>
        <position position="8"/>
    </location>
    <ligand>
        <name>Mg(2+)</name>
        <dbReference type="ChEBI" id="CHEBI:18420"/>
    </ligand>
</feature>
<dbReference type="NCBIfam" id="TIGR00516">
    <property type="entry name" value="acpS"/>
    <property type="match status" value="1"/>
</dbReference>
<reference evidence="10 11" key="1">
    <citation type="submission" date="2018-09" db="EMBL/GenBank/DDBJ databases">
        <title>Paenibacillus aracenensis nov. sp. isolated from a cave in southern Spain.</title>
        <authorList>
            <person name="Jurado V."/>
            <person name="Gutierrez-Patricio S."/>
            <person name="Gonzalez-Pimentel J.L."/>
            <person name="Miller A.Z."/>
            <person name="Laiz L."/>
            <person name="Saiz-Jimenez C."/>
        </authorList>
    </citation>
    <scope>NUCLEOTIDE SEQUENCE [LARGE SCALE GENOMIC DNA]</scope>
    <source>
        <strain evidence="10 11">DSM 22867</strain>
    </source>
</reference>
<dbReference type="Pfam" id="PF01648">
    <property type="entry name" value="ACPS"/>
    <property type="match status" value="1"/>
</dbReference>
<dbReference type="GO" id="GO:0005737">
    <property type="term" value="C:cytoplasm"/>
    <property type="evidence" value="ECO:0007669"/>
    <property type="project" value="UniProtKB-SubCell"/>
</dbReference>
<feature type="binding site" evidence="8">
    <location>
        <position position="60"/>
    </location>
    <ligand>
        <name>Mg(2+)</name>
        <dbReference type="ChEBI" id="CHEBI:18420"/>
    </ligand>
</feature>
<dbReference type="GO" id="GO:0008897">
    <property type="term" value="F:holo-[acyl-carrier-protein] synthase activity"/>
    <property type="evidence" value="ECO:0007669"/>
    <property type="project" value="UniProtKB-UniRule"/>
</dbReference>
<dbReference type="HAMAP" id="MF_00101">
    <property type="entry name" value="AcpS"/>
    <property type="match status" value="1"/>
</dbReference>
<gene>
    <name evidence="8 10" type="primary">acpS</name>
    <name evidence="10" type="ORF">D3P08_10745</name>
</gene>
<keyword evidence="6 8" id="KW-0443">Lipid metabolism</keyword>
<keyword evidence="7 8" id="KW-0275">Fatty acid biosynthesis</keyword>
<keyword evidence="11" id="KW-1185">Reference proteome</keyword>
<keyword evidence="3 8" id="KW-0479">Metal-binding</keyword>
<dbReference type="SUPFAM" id="SSF56214">
    <property type="entry name" value="4'-phosphopantetheinyl transferase"/>
    <property type="match status" value="1"/>
</dbReference>
<dbReference type="RefSeq" id="WP_119599688.1">
    <property type="nucleotide sequence ID" value="NZ_QXQA01000005.1"/>
</dbReference>
<dbReference type="InterPro" id="IPR002582">
    <property type="entry name" value="ACPS"/>
</dbReference>
<dbReference type="GO" id="GO:0000287">
    <property type="term" value="F:magnesium ion binding"/>
    <property type="evidence" value="ECO:0007669"/>
    <property type="project" value="UniProtKB-UniRule"/>
</dbReference>
<evidence type="ECO:0000256" key="6">
    <source>
        <dbReference type="ARBA" id="ARBA00023098"/>
    </source>
</evidence>
<comment type="cofactor">
    <cofactor evidence="8">
        <name>Mg(2+)</name>
        <dbReference type="ChEBI" id="CHEBI:18420"/>
    </cofactor>
</comment>
<comment type="function">
    <text evidence="8">Transfers the 4'-phosphopantetheine moiety from coenzyme A to a Ser of acyl-carrier-protein.</text>
</comment>
<keyword evidence="8" id="KW-0963">Cytoplasm</keyword>
<organism evidence="10 11">
    <name type="scientific">Paenibacillus nanensis</name>
    <dbReference type="NCBI Taxonomy" id="393251"/>
    <lineage>
        <taxon>Bacteria</taxon>
        <taxon>Bacillati</taxon>
        <taxon>Bacillota</taxon>
        <taxon>Bacilli</taxon>
        <taxon>Bacillales</taxon>
        <taxon>Paenibacillaceae</taxon>
        <taxon>Paenibacillus</taxon>
    </lineage>
</organism>
<evidence type="ECO:0000313" key="10">
    <source>
        <dbReference type="EMBL" id="RIX53107.1"/>
    </source>
</evidence>
<evidence type="ECO:0000256" key="1">
    <source>
        <dbReference type="ARBA" id="ARBA00022516"/>
    </source>
</evidence>
<dbReference type="AlphaFoldDB" id="A0A3A1UX59"/>
<dbReference type="OrthoDB" id="517356at2"/>
<dbReference type="Proteomes" id="UP000266482">
    <property type="component" value="Unassembled WGS sequence"/>
</dbReference>
<keyword evidence="4 8" id="KW-0276">Fatty acid metabolism</keyword>
<name>A0A3A1UX59_9BACL</name>
<keyword evidence="5 8" id="KW-0460">Magnesium</keyword>
<dbReference type="GO" id="GO:0006633">
    <property type="term" value="P:fatty acid biosynthetic process"/>
    <property type="evidence" value="ECO:0007669"/>
    <property type="project" value="UniProtKB-UniRule"/>
</dbReference>